<evidence type="ECO:0000259" key="1">
    <source>
        <dbReference type="Pfam" id="PF07883"/>
    </source>
</evidence>
<sequence length="141" mass="15204">MPETIDFGSLTLRFLRDKHDTGGGLDMFEMTLSPEGRMPVPHYHEGWDETVYGLSGTATFTVGGETRDLTPGEALFIPRGVVHGFQNRSGATARCLCVLTPGVLGPEYFRELAALLRAGAPDPARAGEIMRRHGLIPAPPG</sequence>
<evidence type="ECO:0000313" key="2">
    <source>
        <dbReference type="EMBL" id="MCR0981545.1"/>
    </source>
</evidence>
<dbReference type="InterPro" id="IPR013096">
    <property type="entry name" value="Cupin_2"/>
</dbReference>
<dbReference type="CDD" id="cd06979">
    <property type="entry name" value="cupin_RemF-like"/>
    <property type="match status" value="1"/>
</dbReference>
<dbReference type="InterPro" id="IPR053146">
    <property type="entry name" value="QDO-like"/>
</dbReference>
<protein>
    <submittedName>
        <fullName evidence="2">Cupin domain-containing protein</fullName>
    </submittedName>
</protein>
<gene>
    <name evidence="2" type="ORF">NRP21_05740</name>
</gene>
<dbReference type="PANTHER" id="PTHR36440">
    <property type="entry name" value="PUTATIVE (AFU_ORTHOLOGUE AFUA_8G07350)-RELATED"/>
    <property type="match status" value="1"/>
</dbReference>
<comment type="caution">
    <text evidence="2">The sequence shown here is derived from an EMBL/GenBank/DDBJ whole genome shotgun (WGS) entry which is preliminary data.</text>
</comment>
<keyword evidence="3" id="KW-1185">Reference proteome</keyword>
<dbReference type="Pfam" id="PF07883">
    <property type="entry name" value="Cupin_2"/>
    <property type="match status" value="1"/>
</dbReference>
<organism evidence="2 3">
    <name type="scientific">Roseomonas populi</name>
    <dbReference type="NCBI Taxonomy" id="3121582"/>
    <lineage>
        <taxon>Bacteria</taxon>
        <taxon>Pseudomonadati</taxon>
        <taxon>Pseudomonadota</taxon>
        <taxon>Alphaproteobacteria</taxon>
        <taxon>Acetobacterales</taxon>
        <taxon>Roseomonadaceae</taxon>
        <taxon>Roseomonas</taxon>
    </lineage>
</organism>
<proteinExistence type="predicted"/>
<dbReference type="InterPro" id="IPR011051">
    <property type="entry name" value="RmlC_Cupin_sf"/>
</dbReference>
<dbReference type="InterPro" id="IPR014710">
    <property type="entry name" value="RmlC-like_jellyroll"/>
</dbReference>
<dbReference type="Proteomes" id="UP001524642">
    <property type="component" value="Unassembled WGS sequence"/>
</dbReference>
<reference evidence="2 3" key="1">
    <citation type="submission" date="2022-06" db="EMBL/GenBank/DDBJ databases">
        <title>Roseomonas CN29.</title>
        <authorList>
            <person name="Cheng Y."/>
            <person name="He X."/>
        </authorList>
    </citation>
    <scope>NUCLEOTIDE SEQUENCE [LARGE SCALE GENOMIC DNA]</scope>
    <source>
        <strain evidence="2 3">CN29</strain>
    </source>
</reference>
<evidence type="ECO:0000313" key="3">
    <source>
        <dbReference type="Proteomes" id="UP001524642"/>
    </source>
</evidence>
<feature type="domain" description="Cupin type-2" evidence="1">
    <location>
        <begin position="29"/>
        <end position="98"/>
    </location>
</feature>
<dbReference type="RefSeq" id="WP_257715218.1">
    <property type="nucleotide sequence ID" value="NZ_JANJOU010000003.1"/>
</dbReference>
<dbReference type="SUPFAM" id="SSF51182">
    <property type="entry name" value="RmlC-like cupins"/>
    <property type="match status" value="1"/>
</dbReference>
<name>A0ABT1X0B5_9PROT</name>
<dbReference type="Gene3D" id="2.60.120.10">
    <property type="entry name" value="Jelly Rolls"/>
    <property type="match status" value="1"/>
</dbReference>
<accession>A0ABT1X0B5</accession>
<dbReference type="EMBL" id="JANJOU010000003">
    <property type="protein sequence ID" value="MCR0981545.1"/>
    <property type="molecule type" value="Genomic_DNA"/>
</dbReference>
<dbReference type="PANTHER" id="PTHR36440:SF1">
    <property type="entry name" value="PUTATIVE (AFU_ORTHOLOGUE AFUA_8G07350)-RELATED"/>
    <property type="match status" value="1"/>
</dbReference>